<evidence type="ECO:0000313" key="7">
    <source>
        <dbReference type="Proteomes" id="UP000268162"/>
    </source>
</evidence>
<dbReference type="InterPro" id="IPR016020">
    <property type="entry name" value="Transl_init_fac_sub12_N_euk"/>
</dbReference>
<dbReference type="InterPro" id="IPR016024">
    <property type="entry name" value="ARM-type_fold"/>
</dbReference>
<dbReference type="FunFam" id="1.25.40.250:FF:000001">
    <property type="entry name" value="Eukaryotic translation initiation factor 3 subunit K"/>
    <property type="match status" value="1"/>
</dbReference>
<dbReference type="STRING" id="215637.A0A4P9ZRY7"/>
<dbReference type="HAMAP" id="MF_03010">
    <property type="entry name" value="eIF3k"/>
    <property type="match status" value="1"/>
</dbReference>
<dbReference type="PANTHER" id="PTHR13022:SF0">
    <property type="entry name" value="EUKARYOTIC TRANSLATION INITIATION FACTOR 3 SUBUNIT K"/>
    <property type="match status" value="1"/>
</dbReference>
<keyword evidence="7" id="KW-1185">Reference proteome</keyword>
<comment type="subcellular location">
    <subcellularLocation>
        <location evidence="4">Cytoplasm</location>
    </subcellularLocation>
</comment>
<dbReference type="InterPro" id="IPR033464">
    <property type="entry name" value="CSN8_PSD8_EIF3K"/>
</dbReference>
<dbReference type="OrthoDB" id="337745at2759"/>
<evidence type="ECO:0000313" key="6">
    <source>
        <dbReference type="EMBL" id="RKP36294.1"/>
    </source>
</evidence>
<keyword evidence="2 4" id="KW-0396">Initiation factor</keyword>
<dbReference type="InterPro" id="IPR036388">
    <property type="entry name" value="WH-like_DNA-bd_sf"/>
</dbReference>
<comment type="function">
    <text evidence="4">Component of the eukaryotic translation initiation factor 3 (eIF-3) complex, which is involved in protein synthesis of a specialized repertoire of mRNAs and, together with other initiation factors, stimulates binding of mRNA and methionyl-tRNAi to the 40S ribosome. The eIF-3 complex specifically targets and initiates translation of a subset of mRNAs involved in cell proliferation.</text>
</comment>
<evidence type="ECO:0000256" key="1">
    <source>
        <dbReference type="ARBA" id="ARBA00022490"/>
    </source>
</evidence>
<dbReference type="Proteomes" id="UP000268162">
    <property type="component" value="Unassembled WGS sequence"/>
</dbReference>
<sequence length="228" mass="25859">MDSTFAPTTRPEAINQLINSVERYNPDNTEVLEEYLTNQCQNDENDLAANLAILKLYQFNPHLLNMSALVKILVKALTKFYDADFNLCLYLLNESIAAEEPIVKLMELKQYLEEAQFGLFWSTLRQSDYADLTVEVNDFDSSIRRTIAHVISMAYQTIDRPLLEQYLDLQGADLVSLLDTLGWSSSSEQADGVVTIPLNEYNRVEPTVITENVQFAQLTKIIGHANTV</sequence>
<dbReference type="SUPFAM" id="SSF46785">
    <property type="entry name" value="Winged helix' DNA-binding domain"/>
    <property type="match status" value="1"/>
</dbReference>
<dbReference type="InterPro" id="IPR000717">
    <property type="entry name" value="PCI_dom"/>
</dbReference>
<dbReference type="GO" id="GO:0033290">
    <property type="term" value="C:eukaryotic 48S preinitiation complex"/>
    <property type="evidence" value="ECO:0007669"/>
    <property type="project" value="UniProtKB-UniRule"/>
</dbReference>
<dbReference type="GO" id="GO:0016282">
    <property type="term" value="C:eukaryotic 43S preinitiation complex"/>
    <property type="evidence" value="ECO:0007669"/>
    <property type="project" value="UniProtKB-UniRule"/>
</dbReference>
<keyword evidence="3 4" id="KW-0648">Protein biosynthesis</keyword>
<dbReference type="InterPro" id="IPR009374">
    <property type="entry name" value="eIF3k"/>
</dbReference>
<reference evidence="7" key="1">
    <citation type="journal article" date="2018" name="Nat. Microbiol.">
        <title>Leveraging single-cell genomics to expand the fungal tree of life.</title>
        <authorList>
            <person name="Ahrendt S.R."/>
            <person name="Quandt C.A."/>
            <person name="Ciobanu D."/>
            <person name="Clum A."/>
            <person name="Salamov A."/>
            <person name="Andreopoulos B."/>
            <person name="Cheng J.F."/>
            <person name="Woyke T."/>
            <person name="Pelin A."/>
            <person name="Henrissat B."/>
            <person name="Reynolds N.K."/>
            <person name="Benny G.L."/>
            <person name="Smith M.E."/>
            <person name="James T.Y."/>
            <person name="Grigoriev I.V."/>
        </authorList>
    </citation>
    <scope>NUCLEOTIDE SEQUENCE [LARGE SCALE GENOMIC DNA]</scope>
    <source>
        <strain evidence="7">RSA 468</strain>
    </source>
</reference>
<gene>
    <name evidence="6" type="ORF">BJ085DRAFT_36819</name>
</gene>
<keyword evidence="1 4" id="KW-0963">Cytoplasm</keyword>
<dbReference type="GO" id="GO:0003743">
    <property type="term" value="F:translation initiation factor activity"/>
    <property type="evidence" value="ECO:0007669"/>
    <property type="project" value="UniProtKB-UniRule"/>
</dbReference>
<dbReference type="InterPro" id="IPR036390">
    <property type="entry name" value="WH_DNA-bd_sf"/>
</dbReference>
<feature type="domain" description="PCI" evidence="5">
    <location>
        <begin position="45"/>
        <end position="212"/>
    </location>
</feature>
<dbReference type="GO" id="GO:0005852">
    <property type="term" value="C:eukaryotic translation initiation factor 3 complex"/>
    <property type="evidence" value="ECO:0007669"/>
    <property type="project" value="UniProtKB-UniRule"/>
</dbReference>
<name>A0A4P9ZRY7_9FUNG</name>
<dbReference type="PANTHER" id="PTHR13022">
    <property type="entry name" value="EUKARYOTIC TRANSLATION INITIATION FACTOR 3 SUBUNIT 11"/>
    <property type="match status" value="1"/>
</dbReference>
<dbReference type="SUPFAM" id="SSF48371">
    <property type="entry name" value="ARM repeat"/>
    <property type="match status" value="1"/>
</dbReference>
<dbReference type="Pfam" id="PF10075">
    <property type="entry name" value="CSN8_PSD8_EIF3K"/>
    <property type="match status" value="1"/>
</dbReference>
<dbReference type="Gene3D" id="1.10.10.10">
    <property type="entry name" value="Winged helix-like DNA-binding domain superfamily/Winged helix DNA-binding domain"/>
    <property type="match status" value="1"/>
</dbReference>
<dbReference type="EMBL" id="ML002680">
    <property type="protein sequence ID" value="RKP36294.1"/>
    <property type="molecule type" value="Genomic_DNA"/>
</dbReference>
<dbReference type="GO" id="GO:0043022">
    <property type="term" value="F:ribosome binding"/>
    <property type="evidence" value="ECO:0007669"/>
    <property type="project" value="InterPro"/>
</dbReference>
<accession>A0A4P9ZRY7</accession>
<dbReference type="PROSITE" id="PS50250">
    <property type="entry name" value="PCI"/>
    <property type="match status" value="1"/>
</dbReference>
<evidence type="ECO:0000256" key="4">
    <source>
        <dbReference type="HAMAP-Rule" id="MF_03010"/>
    </source>
</evidence>
<evidence type="ECO:0000256" key="3">
    <source>
        <dbReference type="ARBA" id="ARBA00022917"/>
    </source>
</evidence>
<dbReference type="GO" id="GO:0003723">
    <property type="term" value="F:RNA binding"/>
    <property type="evidence" value="ECO:0007669"/>
    <property type="project" value="UniProtKB-UniRule"/>
</dbReference>
<organism evidence="6 7">
    <name type="scientific">Dimargaris cristalligena</name>
    <dbReference type="NCBI Taxonomy" id="215637"/>
    <lineage>
        <taxon>Eukaryota</taxon>
        <taxon>Fungi</taxon>
        <taxon>Fungi incertae sedis</taxon>
        <taxon>Zoopagomycota</taxon>
        <taxon>Kickxellomycotina</taxon>
        <taxon>Dimargaritomycetes</taxon>
        <taxon>Dimargaritales</taxon>
        <taxon>Dimargaritaceae</taxon>
        <taxon>Dimargaris</taxon>
    </lineage>
</organism>
<comment type="subunit">
    <text evidence="4">Component of the eukaryotic translation initiation factor 3 (eIF-3) complex.</text>
</comment>
<proteinExistence type="inferred from homology"/>
<evidence type="ECO:0000256" key="2">
    <source>
        <dbReference type="ARBA" id="ARBA00022540"/>
    </source>
</evidence>
<comment type="similarity">
    <text evidence="4">Belongs to the eIF-3 subunit K family.</text>
</comment>
<dbReference type="Gene3D" id="1.25.40.250">
    <property type="entry name" value="ARM repeat, domain 1"/>
    <property type="match status" value="1"/>
</dbReference>
<protein>
    <recommendedName>
        <fullName evidence="4">Eukaryotic translation initiation factor 3 subunit K</fullName>
        <shortName evidence="4">eIF3k</shortName>
    </recommendedName>
    <alternativeName>
        <fullName evidence="4">eIF-3 p25</fullName>
    </alternativeName>
</protein>
<evidence type="ECO:0000259" key="5">
    <source>
        <dbReference type="PROSITE" id="PS50250"/>
    </source>
</evidence>
<dbReference type="GO" id="GO:0006446">
    <property type="term" value="P:regulation of translational initiation"/>
    <property type="evidence" value="ECO:0007669"/>
    <property type="project" value="InterPro"/>
</dbReference>
<dbReference type="AlphaFoldDB" id="A0A4P9ZRY7"/>
<dbReference type="GO" id="GO:0001732">
    <property type="term" value="P:formation of cytoplasmic translation initiation complex"/>
    <property type="evidence" value="ECO:0007669"/>
    <property type="project" value="UniProtKB-UniRule"/>
</dbReference>